<dbReference type="InterPro" id="IPR051201">
    <property type="entry name" value="Chloro_Bact_Ser_Proteases"/>
</dbReference>
<accession>A0ABS5NXA6</accession>
<dbReference type="Pfam" id="PF13365">
    <property type="entry name" value="Trypsin_2"/>
    <property type="match status" value="1"/>
</dbReference>
<gene>
    <name evidence="8" type="ORF">KHA94_17650</name>
</gene>
<dbReference type="RefSeq" id="WP_213103449.1">
    <property type="nucleotide sequence ID" value="NZ_JAGYPM010000004.1"/>
</dbReference>
<dbReference type="PANTHER" id="PTHR43343:SF3">
    <property type="entry name" value="PROTEASE DO-LIKE 8, CHLOROPLASTIC"/>
    <property type="match status" value="1"/>
</dbReference>
<evidence type="ECO:0000259" key="7">
    <source>
        <dbReference type="SMART" id="SM00228"/>
    </source>
</evidence>
<dbReference type="SUPFAM" id="SSF50156">
    <property type="entry name" value="PDZ domain-like"/>
    <property type="match status" value="1"/>
</dbReference>
<organism evidence="8 9">
    <name type="scientific">Cytobacillus citreus</name>
    <dbReference type="NCBI Taxonomy" id="2833586"/>
    <lineage>
        <taxon>Bacteria</taxon>
        <taxon>Bacillati</taxon>
        <taxon>Bacillota</taxon>
        <taxon>Bacilli</taxon>
        <taxon>Bacillales</taxon>
        <taxon>Bacillaceae</taxon>
        <taxon>Cytobacillus</taxon>
    </lineage>
</organism>
<dbReference type="InterPro" id="IPR001940">
    <property type="entry name" value="Peptidase_S1C"/>
</dbReference>
<feature type="domain" description="PDZ" evidence="7">
    <location>
        <begin position="362"/>
        <end position="447"/>
    </location>
</feature>
<dbReference type="SMART" id="SM00228">
    <property type="entry name" value="PDZ"/>
    <property type="match status" value="1"/>
</dbReference>
<comment type="similarity">
    <text evidence="1">Belongs to the peptidase S1C family.</text>
</comment>
<keyword evidence="3" id="KW-0378">Hydrolase</keyword>
<comment type="caution">
    <text evidence="8">The sequence shown here is derived from an EMBL/GenBank/DDBJ whole genome shotgun (WGS) entry which is preliminary data.</text>
</comment>
<keyword evidence="6" id="KW-0812">Transmembrane</keyword>
<dbReference type="SUPFAM" id="SSF50494">
    <property type="entry name" value="Trypsin-like serine proteases"/>
    <property type="match status" value="1"/>
</dbReference>
<proteinExistence type="inferred from homology"/>
<name>A0ABS5NXA6_9BACI</name>
<dbReference type="EMBL" id="JAGYPM010000004">
    <property type="protein sequence ID" value="MBS4191993.1"/>
    <property type="molecule type" value="Genomic_DNA"/>
</dbReference>
<evidence type="ECO:0000256" key="2">
    <source>
        <dbReference type="ARBA" id="ARBA00022670"/>
    </source>
</evidence>
<dbReference type="PANTHER" id="PTHR43343">
    <property type="entry name" value="PEPTIDASE S12"/>
    <property type="match status" value="1"/>
</dbReference>
<protein>
    <submittedName>
        <fullName evidence="8">Trypsin-like peptidase domain-containing protein</fullName>
    </submittedName>
</protein>
<keyword evidence="2" id="KW-0645">Protease</keyword>
<dbReference type="Pfam" id="PF13180">
    <property type="entry name" value="PDZ_2"/>
    <property type="match status" value="1"/>
</dbReference>
<evidence type="ECO:0000256" key="1">
    <source>
        <dbReference type="ARBA" id="ARBA00010541"/>
    </source>
</evidence>
<dbReference type="Gene3D" id="2.30.42.10">
    <property type="match status" value="1"/>
</dbReference>
<dbReference type="InterPro" id="IPR036034">
    <property type="entry name" value="PDZ_sf"/>
</dbReference>
<dbReference type="InterPro" id="IPR001478">
    <property type="entry name" value="PDZ"/>
</dbReference>
<evidence type="ECO:0000256" key="6">
    <source>
        <dbReference type="SAM" id="Phobius"/>
    </source>
</evidence>
<feature type="region of interest" description="Disordered" evidence="5">
    <location>
        <begin position="118"/>
        <end position="138"/>
    </location>
</feature>
<dbReference type="CDD" id="cd06781">
    <property type="entry name" value="cpPDZ_BsHtra-like"/>
    <property type="match status" value="1"/>
</dbReference>
<keyword evidence="9" id="KW-1185">Reference proteome</keyword>
<keyword evidence="6" id="KW-1133">Transmembrane helix</keyword>
<feature type="compositionally biased region" description="Polar residues" evidence="5">
    <location>
        <begin position="60"/>
        <end position="69"/>
    </location>
</feature>
<evidence type="ECO:0000313" key="8">
    <source>
        <dbReference type="EMBL" id="MBS4191993.1"/>
    </source>
</evidence>
<evidence type="ECO:0000256" key="4">
    <source>
        <dbReference type="ARBA" id="ARBA00022825"/>
    </source>
</evidence>
<feature type="compositionally biased region" description="Polar residues" evidence="5">
    <location>
        <begin position="1"/>
        <end position="18"/>
    </location>
</feature>
<sequence length="463" mass="49549">MKEDSQFNNEENQFTEDSSLNEEGPFNEQNQLHEESPINEENQFNEDSSLNEEGSHNEDSSLNEQFQKTEQSRLETKQVKNSKVKSLLMTVSAGVIGSVLTLTAVTYLPNFNNDAPQEEVSQAASANPSSGSPEVNNVSTNSLADMIEQASKAIVGITNIQQQNNPFLNQTGGEFESGSGSGVIFKKSGNTAYIVTNNHVIENANKIEVTLENGDKTTAELIGTDALTDIAVLKISDAKDAAVLDFGDSSKVRAGDQVLAIGNPLGLDLSRTVTQGIVSAVNRSVEVSTSAGNWDVEVIQTDAAINPGNSGGALINTSGQMIGINSMKIAENGVEGLGFAIPSNEVQKIIKEIMDNGQIVRPYLGVSLADLNEIPRFYFPDLPSSVTKGAVVTTVDPDAAGAKAGLQVQDVIVSIGGKEINDSNDLRKNLYNHSIGDKVEVEFYRDGKLKSVKVTLTSKQLSY</sequence>
<feature type="transmembrane region" description="Helical" evidence="6">
    <location>
        <begin position="87"/>
        <end position="108"/>
    </location>
</feature>
<dbReference type="Proteomes" id="UP000681027">
    <property type="component" value="Unassembled WGS sequence"/>
</dbReference>
<reference evidence="8 9" key="1">
    <citation type="submission" date="2021-05" db="EMBL/GenBank/DDBJ databases">
        <title>Novel Bacillus species.</title>
        <authorList>
            <person name="Liu G."/>
        </authorList>
    </citation>
    <scope>NUCLEOTIDE SEQUENCE [LARGE SCALE GENOMIC DNA]</scope>
    <source>
        <strain evidence="8 9">FJAT-49705</strain>
    </source>
</reference>
<evidence type="ECO:0000256" key="3">
    <source>
        <dbReference type="ARBA" id="ARBA00022801"/>
    </source>
</evidence>
<evidence type="ECO:0000256" key="5">
    <source>
        <dbReference type="SAM" id="MobiDB-lite"/>
    </source>
</evidence>
<feature type="region of interest" description="Disordered" evidence="5">
    <location>
        <begin position="1"/>
        <end position="81"/>
    </location>
</feature>
<keyword evidence="4" id="KW-0720">Serine protease</keyword>
<dbReference type="Gene3D" id="2.40.10.10">
    <property type="entry name" value="Trypsin-like serine proteases"/>
    <property type="match status" value="2"/>
</dbReference>
<feature type="compositionally biased region" description="Polar residues" evidence="5">
    <location>
        <begin position="39"/>
        <end position="52"/>
    </location>
</feature>
<evidence type="ECO:0000313" key="9">
    <source>
        <dbReference type="Proteomes" id="UP000681027"/>
    </source>
</evidence>
<dbReference type="PRINTS" id="PR00834">
    <property type="entry name" value="PROTEASES2C"/>
</dbReference>
<keyword evidence="6" id="KW-0472">Membrane</keyword>
<dbReference type="InterPro" id="IPR043504">
    <property type="entry name" value="Peptidase_S1_PA_chymotrypsin"/>
</dbReference>
<dbReference type="InterPro" id="IPR009003">
    <property type="entry name" value="Peptidase_S1_PA"/>
</dbReference>